<gene>
    <name evidence="1" type="ORF">MNBD_GAMMA09-2892</name>
</gene>
<sequence>PLEDRYIQQLAINTNLFNRLRDDWALYPDHVVFLGGTAYIYSSWKEFEEQNKGDSNQPELIFIREEGVFVQSVFNHTKCAQLRCYYDVLSRQNLSCQLEVLNDTQISELLNWDAERYRMSTSK</sequence>
<feature type="non-terminal residue" evidence="1">
    <location>
        <position position="1"/>
    </location>
</feature>
<proteinExistence type="predicted"/>
<reference evidence="1" key="1">
    <citation type="submission" date="2018-06" db="EMBL/GenBank/DDBJ databases">
        <authorList>
            <person name="Zhirakovskaya E."/>
        </authorList>
    </citation>
    <scope>NUCLEOTIDE SEQUENCE</scope>
</reference>
<name>A0A3B0Y279_9ZZZZ</name>
<evidence type="ECO:0000313" key="1">
    <source>
        <dbReference type="EMBL" id="VAW69502.1"/>
    </source>
</evidence>
<organism evidence="1">
    <name type="scientific">hydrothermal vent metagenome</name>
    <dbReference type="NCBI Taxonomy" id="652676"/>
    <lineage>
        <taxon>unclassified sequences</taxon>
        <taxon>metagenomes</taxon>
        <taxon>ecological metagenomes</taxon>
    </lineage>
</organism>
<protein>
    <submittedName>
        <fullName evidence="1">Uncharacterized protein</fullName>
    </submittedName>
</protein>
<dbReference type="AlphaFoldDB" id="A0A3B0Y279"/>
<dbReference type="EMBL" id="UOFI01000167">
    <property type="protein sequence ID" value="VAW69502.1"/>
    <property type="molecule type" value="Genomic_DNA"/>
</dbReference>
<accession>A0A3B0Y279</accession>